<evidence type="ECO:0000259" key="3">
    <source>
        <dbReference type="PROSITE" id="PS50977"/>
    </source>
</evidence>
<dbReference type="PROSITE" id="PS50977">
    <property type="entry name" value="HTH_TETR_2"/>
    <property type="match status" value="1"/>
</dbReference>
<dbReference type="InterPro" id="IPR001647">
    <property type="entry name" value="HTH_TetR"/>
</dbReference>
<dbReference type="GO" id="GO:0003677">
    <property type="term" value="F:DNA binding"/>
    <property type="evidence" value="ECO:0007669"/>
    <property type="project" value="UniProtKB-UniRule"/>
</dbReference>
<feature type="DNA-binding region" description="H-T-H motif" evidence="2">
    <location>
        <begin position="29"/>
        <end position="48"/>
    </location>
</feature>
<organism evidence="4 5">
    <name type="scientific">Flavimaricola marinus</name>
    <dbReference type="NCBI Taxonomy" id="1819565"/>
    <lineage>
        <taxon>Bacteria</taxon>
        <taxon>Pseudomonadati</taxon>
        <taxon>Pseudomonadota</taxon>
        <taxon>Alphaproteobacteria</taxon>
        <taxon>Rhodobacterales</taxon>
        <taxon>Paracoccaceae</taxon>
        <taxon>Flavimaricola</taxon>
    </lineage>
</organism>
<dbReference type="Gene3D" id="1.10.357.10">
    <property type="entry name" value="Tetracycline Repressor, domain 2"/>
    <property type="match status" value="1"/>
</dbReference>
<dbReference type="SUPFAM" id="SSF46689">
    <property type="entry name" value="Homeodomain-like"/>
    <property type="match status" value="1"/>
</dbReference>
<feature type="domain" description="HTH tetR-type" evidence="3">
    <location>
        <begin position="6"/>
        <end position="66"/>
    </location>
</feature>
<dbReference type="EMBL" id="FXZK01000001">
    <property type="protein sequence ID" value="SMY06464.1"/>
    <property type="molecule type" value="Genomic_DNA"/>
</dbReference>
<proteinExistence type="predicted"/>
<accession>A0A238LAM5</accession>
<gene>
    <name evidence="4" type="ORF">LOM8899_00589</name>
</gene>
<name>A0A238LAM5_9RHOB</name>
<evidence type="ECO:0000256" key="2">
    <source>
        <dbReference type="PROSITE-ProRule" id="PRU00335"/>
    </source>
</evidence>
<evidence type="ECO:0000313" key="4">
    <source>
        <dbReference type="EMBL" id="SMY06464.1"/>
    </source>
</evidence>
<dbReference type="AlphaFoldDB" id="A0A238LAM5"/>
<dbReference type="Proteomes" id="UP000201613">
    <property type="component" value="Unassembled WGS sequence"/>
</dbReference>
<protein>
    <submittedName>
        <fullName evidence="4">Bacterial regulatory proteins, tetR family</fullName>
    </submittedName>
</protein>
<dbReference type="RefSeq" id="WP_168770452.1">
    <property type="nucleotide sequence ID" value="NZ_FXZK01000001.1"/>
</dbReference>
<dbReference type="InterPro" id="IPR009057">
    <property type="entry name" value="Homeodomain-like_sf"/>
</dbReference>
<dbReference type="Pfam" id="PF00440">
    <property type="entry name" value="TetR_N"/>
    <property type="match status" value="1"/>
</dbReference>
<reference evidence="4 5" key="1">
    <citation type="submission" date="2017-05" db="EMBL/GenBank/DDBJ databases">
        <authorList>
            <person name="Song R."/>
            <person name="Chenine A.L."/>
            <person name="Ruprecht R.M."/>
        </authorList>
    </citation>
    <scope>NUCLEOTIDE SEQUENCE [LARGE SCALE GENOMIC DNA]</scope>
    <source>
        <strain evidence="4 5">CECT 8899</strain>
    </source>
</reference>
<evidence type="ECO:0000256" key="1">
    <source>
        <dbReference type="ARBA" id="ARBA00023125"/>
    </source>
</evidence>
<sequence>MTDRRTLTPQDWIDAAFRALTDEGPKGIRAEALARSLQVSKGSFYWHFADVPALKSAMLAHWEAAATDEIAGEADASPPADRIRRFVEAATADDPDAYGGRAAEPALREWGRADPAAAEALARVESRRLGYLKDLMLAANAKQPGRAARLLYAALIGMEALPRQDAEDTRKDLTLLLKRLLP</sequence>
<keyword evidence="1 2" id="KW-0238">DNA-binding</keyword>
<keyword evidence="5" id="KW-1185">Reference proteome</keyword>
<evidence type="ECO:0000313" key="5">
    <source>
        <dbReference type="Proteomes" id="UP000201613"/>
    </source>
</evidence>